<accession>A0ABQ5LG44</accession>
<name>A0ABQ5LG44_9GAMM</name>
<sequence>MVTLSRLYVHPVKSMRGLELSHAQVGESGLAFDRIFMVTDPDGTFITARQYPQLVRFIPALLINGISITAPDGQHQTVAFSDFSADMSPTEVWGNHFSAHVAPESINQWLSSYLRRTVQLRWVGPELTRRVKNRPETPLSFADGFPYLLINETSFQALQARCPSNIVIEQFRPNLIIRDAAPFAEDNWQTIRIGEVIFDLVKPCSRCILTTVNTENGRKHPQGEPLRTLQQFRTAENGDVDFGQNLIARNSGVVRLGDKIEILATHPARVYKSSQPIETIEQESVEPKDVVISYGEHTFLGNNQQVLLEQLEQNGIQIPYSCRAGICGCCRIKLETGEVSALRKGAIKRDGSVLACSCIPKGNIKLA</sequence>
<dbReference type="RefSeq" id="WP_114986772.1">
    <property type="nucleotide sequence ID" value="NZ_BRLJ01000002.1"/>
</dbReference>
<protein>
    <recommendedName>
        <fullName evidence="5">2Fe-2S ferredoxin YfaE</fullName>
    </recommendedName>
</protein>
<keyword evidence="4" id="KW-1185">Reference proteome</keyword>
<feature type="domain" description="2Fe-2S ferredoxin-type" evidence="1">
    <location>
        <begin position="288"/>
        <end position="367"/>
    </location>
</feature>
<dbReference type="PANTHER" id="PTHR14237:SF19">
    <property type="entry name" value="MITOCHONDRIAL AMIDOXIME REDUCING COMPONENT 1"/>
    <property type="match status" value="1"/>
</dbReference>
<dbReference type="Gene3D" id="3.10.20.30">
    <property type="match status" value="1"/>
</dbReference>
<dbReference type="InterPro" id="IPR036010">
    <property type="entry name" value="2Fe-2S_ferredoxin-like_sf"/>
</dbReference>
<dbReference type="SUPFAM" id="SSF54292">
    <property type="entry name" value="2Fe-2S ferredoxin-like"/>
    <property type="match status" value="1"/>
</dbReference>
<dbReference type="InterPro" id="IPR012675">
    <property type="entry name" value="Beta-grasp_dom_sf"/>
</dbReference>
<dbReference type="Pfam" id="PF00111">
    <property type="entry name" value="Fer2"/>
    <property type="match status" value="1"/>
</dbReference>
<dbReference type="InterPro" id="IPR005303">
    <property type="entry name" value="MOCOS_middle"/>
</dbReference>
<dbReference type="Pfam" id="PF03476">
    <property type="entry name" value="MOSC_N"/>
    <property type="match status" value="1"/>
</dbReference>
<dbReference type="PROSITE" id="PS51340">
    <property type="entry name" value="MOSC"/>
    <property type="match status" value="1"/>
</dbReference>
<evidence type="ECO:0000259" key="2">
    <source>
        <dbReference type="PROSITE" id="PS51340"/>
    </source>
</evidence>
<comment type="caution">
    <text evidence="3">The sequence shown here is derived from an EMBL/GenBank/DDBJ whole genome shotgun (WGS) entry which is preliminary data.</text>
</comment>
<proteinExistence type="predicted"/>
<dbReference type="PROSITE" id="PS51085">
    <property type="entry name" value="2FE2S_FER_2"/>
    <property type="match status" value="1"/>
</dbReference>
<dbReference type="CDD" id="cd00207">
    <property type="entry name" value="fer2"/>
    <property type="match status" value="1"/>
</dbReference>
<dbReference type="EMBL" id="BRLJ01000002">
    <property type="protein sequence ID" value="GKX62566.1"/>
    <property type="molecule type" value="Genomic_DNA"/>
</dbReference>
<dbReference type="Proteomes" id="UP001059610">
    <property type="component" value="Unassembled WGS sequence"/>
</dbReference>
<reference evidence="3" key="1">
    <citation type="submission" date="2022-06" db="EMBL/GenBank/DDBJ databases">
        <title>Draft genome sequences of Pragia fontium str. JCM24417.</title>
        <authorList>
            <person name="Wakabayashi Y."/>
            <person name="Kojima K."/>
        </authorList>
    </citation>
    <scope>NUCLEOTIDE SEQUENCE</scope>
    <source>
        <strain evidence="3">JCM 24417</strain>
    </source>
</reference>
<evidence type="ECO:0000259" key="1">
    <source>
        <dbReference type="PROSITE" id="PS51085"/>
    </source>
</evidence>
<dbReference type="SUPFAM" id="SSF50800">
    <property type="entry name" value="PK beta-barrel domain-like"/>
    <property type="match status" value="1"/>
</dbReference>
<dbReference type="PANTHER" id="PTHR14237">
    <property type="entry name" value="MOLYBDOPTERIN COFACTOR SULFURASE MOSC"/>
    <property type="match status" value="1"/>
</dbReference>
<dbReference type="InterPro" id="IPR011037">
    <property type="entry name" value="Pyrv_Knase-like_insert_dom_sf"/>
</dbReference>
<gene>
    <name evidence="3" type="ORF">SOASR032_11350</name>
</gene>
<dbReference type="InterPro" id="IPR001041">
    <property type="entry name" value="2Fe-2S_ferredoxin-type"/>
</dbReference>
<organism evidence="3 4">
    <name type="scientific">Pragia fontium</name>
    <dbReference type="NCBI Taxonomy" id="82985"/>
    <lineage>
        <taxon>Bacteria</taxon>
        <taxon>Pseudomonadati</taxon>
        <taxon>Pseudomonadota</taxon>
        <taxon>Gammaproteobacteria</taxon>
        <taxon>Enterobacterales</taxon>
        <taxon>Budviciaceae</taxon>
        <taxon>Pragia</taxon>
    </lineage>
</organism>
<feature type="domain" description="MOSC" evidence="2">
    <location>
        <begin position="115"/>
        <end position="263"/>
    </location>
</feature>
<evidence type="ECO:0000313" key="4">
    <source>
        <dbReference type="Proteomes" id="UP001059610"/>
    </source>
</evidence>
<evidence type="ECO:0000313" key="3">
    <source>
        <dbReference type="EMBL" id="GKX62566.1"/>
    </source>
</evidence>
<evidence type="ECO:0008006" key="5">
    <source>
        <dbReference type="Google" id="ProtNLM"/>
    </source>
</evidence>
<dbReference type="Pfam" id="PF03473">
    <property type="entry name" value="MOSC"/>
    <property type="match status" value="1"/>
</dbReference>
<dbReference type="InterPro" id="IPR005302">
    <property type="entry name" value="MoCF_Sase_C"/>
</dbReference>
<dbReference type="SUPFAM" id="SSF141673">
    <property type="entry name" value="MOSC N-terminal domain-like"/>
    <property type="match status" value="1"/>
</dbReference>